<dbReference type="GO" id="GO:0043625">
    <property type="term" value="C:delta DNA polymerase complex"/>
    <property type="evidence" value="ECO:0007669"/>
    <property type="project" value="TreeGrafter"/>
</dbReference>
<organism evidence="2 3">
    <name type="scientific">Penicillium frequentans</name>
    <dbReference type="NCBI Taxonomy" id="3151616"/>
    <lineage>
        <taxon>Eukaryota</taxon>
        <taxon>Fungi</taxon>
        <taxon>Dikarya</taxon>
        <taxon>Ascomycota</taxon>
        <taxon>Pezizomycotina</taxon>
        <taxon>Eurotiomycetes</taxon>
        <taxon>Eurotiomycetidae</taxon>
        <taxon>Eurotiales</taxon>
        <taxon>Aspergillaceae</taxon>
        <taxon>Penicillium</taxon>
    </lineage>
</organism>
<dbReference type="GO" id="GO:0000731">
    <property type="term" value="P:DNA synthesis involved in DNA repair"/>
    <property type="evidence" value="ECO:0007669"/>
    <property type="project" value="InterPro"/>
</dbReference>
<sequence length="183" mass="20633">MPPRRRAAANAQSRITFGSQSRVTKPSTTPTTLHKGKNLDSTALQKADQSASATPEPEHVVVPEPSKPLVTELAVRQPEPKQIQTAEEKQALKVSLKDLRKYWKDKNSDEPPRWHQGGVNLEEKILRNFDMSSQYGPCIGMDRTQRWRRAHRLGLNPPIEVLTVLLKGEDITETSHMEALISR</sequence>
<keyword evidence="3" id="KW-1185">Reference proteome</keyword>
<dbReference type="PANTHER" id="PTHR14303:SF0">
    <property type="entry name" value="DNA POLYMERASE DELTA SUBUNIT 4"/>
    <property type="match status" value="1"/>
</dbReference>
<evidence type="ECO:0008006" key="4">
    <source>
        <dbReference type="Google" id="ProtNLM"/>
    </source>
</evidence>
<dbReference type="AlphaFoldDB" id="A0AAD6GEY5"/>
<feature type="compositionally biased region" description="Polar residues" evidence="1">
    <location>
        <begin position="39"/>
        <end position="53"/>
    </location>
</feature>
<name>A0AAD6GEY5_9EURO</name>
<accession>A0AAD6GEY5</accession>
<dbReference type="EMBL" id="JAQIZZ010000005">
    <property type="protein sequence ID" value="KAJ5541034.1"/>
    <property type="molecule type" value="Genomic_DNA"/>
</dbReference>
<feature type="region of interest" description="Disordered" evidence="1">
    <location>
        <begin position="1"/>
        <end position="63"/>
    </location>
</feature>
<protein>
    <recommendedName>
        <fullName evidence="4">DNA polymerase delta subunit 4</fullName>
    </recommendedName>
</protein>
<proteinExistence type="predicted"/>
<dbReference type="PANTHER" id="PTHR14303">
    <property type="entry name" value="DNA POLYMERASE DELTA SUBUNIT 4"/>
    <property type="match status" value="1"/>
</dbReference>
<feature type="compositionally biased region" description="Polar residues" evidence="1">
    <location>
        <begin position="10"/>
        <end position="32"/>
    </location>
</feature>
<dbReference type="Proteomes" id="UP001220324">
    <property type="component" value="Unassembled WGS sequence"/>
</dbReference>
<evidence type="ECO:0000256" key="1">
    <source>
        <dbReference type="SAM" id="MobiDB-lite"/>
    </source>
</evidence>
<gene>
    <name evidence="2" type="ORF">N7494_006110</name>
</gene>
<comment type="caution">
    <text evidence="2">The sequence shown here is derived from an EMBL/GenBank/DDBJ whole genome shotgun (WGS) entry which is preliminary data.</text>
</comment>
<reference evidence="2 3" key="1">
    <citation type="journal article" date="2023" name="IMA Fungus">
        <title>Comparative genomic study of the Penicillium genus elucidates a diverse pangenome and 15 lateral gene transfer events.</title>
        <authorList>
            <person name="Petersen C."/>
            <person name="Sorensen T."/>
            <person name="Nielsen M.R."/>
            <person name="Sondergaard T.E."/>
            <person name="Sorensen J.L."/>
            <person name="Fitzpatrick D.A."/>
            <person name="Frisvad J.C."/>
            <person name="Nielsen K.L."/>
        </authorList>
    </citation>
    <scope>NUCLEOTIDE SEQUENCE [LARGE SCALE GENOMIC DNA]</scope>
    <source>
        <strain evidence="2 3">IBT 35679</strain>
    </source>
</reference>
<dbReference type="InterPro" id="IPR007218">
    <property type="entry name" value="DNA_pol_delta_4"/>
</dbReference>
<dbReference type="GO" id="GO:0006261">
    <property type="term" value="P:DNA-templated DNA replication"/>
    <property type="evidence" value="ECO:0007669"/>
    <property type="project" value="TreeGrafter"/>
</dbReference>
<dbReference type="GO" id="GO:0003887">
    <property type="term" value="F:DNA-directed DNA polymerase activity"/>
    <property type="evidence" value="ECO:0007669"/>
    <property type="project" value="TreeGrafter"/>
</dbReference>
<evidence type="ECO:0000313" key="2">
    <source>
        <dbReference type="EMBL" id="KAJ5541034.1"/>
    </source>
</evidence>
<dbReference type="Pfam" id="PF04081">
    <property type="entry name" value="DNA_pol_delta_4"/>
    <property type="match status" value="1"/>
</dbReference>
<evidence type="ECO:0000313" key="3">
    <source>
        <dbReference type="Proteomes" id="UP001220324"/>
    </source>
</evidence>